<evidence type="ECO:0000313" key="1">
    <source>
        <dbReference type="EMBL" id="KKU08860.1"/>
    </source>
</evidence>
<reference evidence="1 2" key="1">
    <citation type="journal article" date="2015" name="Nature">
        <title>rRNA introns, odd ribosomes, and small enigmatic genomes across a large radiation of phyla.</title>
        <authorList>
            <person name="Brown C.T."/>
            <person name="Hug L.A."/>
            <person name="Thomas B.C."/>
            <person name="Sharon I."/>
            <person name="Castelle C.J."/>
            <person name="Singh A."/>
            <person name="Wilkins M.J."/>
            <person name="Williams K.H."/>
            <person name="Banfield J.F."/>
        </authorList>
    </citation>
    <scope>NUCLEOTIDE SEQUENCE [LARGE SCALE GENOMIC DNA]</scope>
</reference>
<dbReference type="Proteomes" id="UP000034354">
    <property type="component" value="Unassembled WGS sequence"/>
</dbReference>
<sequence length="95" mass="11241">MFNLLKILFNKKTLPYQLSEEEESSLLKLSQEKSVQINGGNFIIKKIEELPNGEKHYFFDNRVLIFKDKKINFAIVKPTRHGTGWWPQKIESIKF</sequence>
<proteinExistence type="predicted"/>
<evidence type="ECO:0000313" key="2">
    <source>
        <dbReference type="Proteomes" id="UP000034354"/>
    </source>
</evidence>
<comment type="caution">
    <text evidence="1">The sequence shown here is derived from an EMBL/GenBank/DDBJ whole genome shotgun (WGS) entry which is preliminary data.</text>
</comment>
<dbReference type="AlphaFoldDB" id="A0A0G1QJK4"/>
<gene>
    <name evidence="1" type="ORF">UX09_C0010G0014</name>
</gene>
<accession>A0A0G1QJK4</accession>
<protein>
    <submittedName>
        <fullName evidence="1">Uncharacterized protein</fullName>
    </submittedName>
</protein>
<organism evidence="1 2">
    <name type="scientific">Candidatus Uhrbacteria bacterium GW2011_GWE2_45_35</name>
    <dbReference type="NCBI Taxonomy" id="1618993"/>
    <lineage>
        <taxon>Bacteria</taxon>
        <taxon>Candidatus Uhriibacteriota</taxon>
    </lineage>
</organism>
<name>A0A0G1QJK4_9BACT</name>
<dbReference type="EMBL" id="LCKW01000010">
    <property type="protein sequence ID" value="KKU08860.1"/>
    <property type="molecule type" value="Genomic_DNA"/>
</dbReference>